<feature type="compositionally biased region" description="Polar residues" evidence="1">
    <location>
        <begin position="76"/>
        <end position="93"/>
    </location>
</feature>
<reference key="2">
    <citation type="submission" date="2011-04" db="EMBL/GenBank/DDBJ databases">
        <title>High-quality genome sequence of Pichia pastoris CBS 7435.</title>
        <authorList>
            <person name="Kueberl A."/>
            <person name="Schneider J."/>
            <person name="Thallinger G.G."/>
            <person name="Anderl I."/>
            <person name="Wibberg D."/>
            <person name="Hajek T."/>
            <person name="Jaenicke S."/>
            <person name="Brinkrolf K."/>
            <person name="Goesmann A."/>
            <person name="Szczepanowski R."/>
            <person name="Puehler A."/>
            <person name="Schwab H."/>
            <person name="Glieder A."/>
            <person name="Pichler H."/>
        </authorList>
    </citation>
    <scope>NUCLEOTIDE SEQUENCE</scope>
    <source>
        <strain>CBS 7435</strain>
    </source>
</reference>
<name>F2QW25_KOMPC</name>
<dbReference type="InterPro" id="IPR013175">
    <property type="entry name" value="INO80_su_Ies4"/>
</dbReference>
<dbReference type="EMBL" id="FR839630">
    <property type="protein sequence ID" value="CCA39603.1"/>
    <property type="molecule type" value="Genomic_DNA"/>
</dbReference>
<gene>
    <name evidence="2" type="ordered locus">PP7435_Chr3-0646</name>
</gene>
<proteinExistence type="predicted"/>
<dbReference type="AlphaFoldDB" id="F2QW25"/>
<reference evidence="2 3" key="3">
    <citation type="journal article" date="2016" name="FEMS Yeast Res.">
        <title>Curation of the genome annotation of Pichia pastoris (Komagataella phaffii) CBS7435 from gene level to protein function.</title>
        <authorList>
            <person name="Valli M."/>
            <person name="Tatto N.E."/>
            <person name="Peymann A."/>
            <person name="Gruber C."/>
            <person name="Landes N."/>
            <person name="Ekker H."/>
            <person name="Thallinger G.G."/>
            <person name="Mattanovich D."/>
            <person name="Gasser B."/>
            <person name="Graf A.B."/>
        </authorList>
    </citation>
    <scope>GENOME REANNOTATION</scope>
    <source>
        <strain evidence="2 3">ATCC 76273 / CBS 7435 / CECT 11047 / NRRL Y-11430 / Wegner 21-1</strain>
    </source>
</reference>
<protein>
    <submittedName>
        <fullName evidence="2">Uncharacterized protein</fullName>
    </submittedName>
</protein>
<feature type="compositionally biased region" description="Basic and acidic residues" evidence="1">
    <location>
        <begin position="172"/>
        <end position="187"/>
    </location>
</feature>
<dbReference type="GO" id="GO:0031011">
    <property type="term" value="C:Ino80 complex"/>
    <property type="evidence" value="ECO:0007669"/>
    <property type="project" value="InterPro"/>
</dbReference>
<dbReference type="Pfam" id="PF08193">
    <property type="entry name" value="INO80_Ies4"/>
    <property type="match status" value="1"/>
</dbReference>
<evidence type="ECO:0000313" key="3">
    <source>
        <dbReference type="Proteomes" id="UP000006853"/>
    </source>
</evidence>
<feature type="region of interest" description="Disordered" evidence="1">
    <location>
        <begin position="76"/>
        <end position="142"/>
    </location>
</feature>
<accession>F2QW25</accession>
<evidence type="ECO:0000313" key="2">
    <source>
        <dbReference type="EMBL" id="CCA39603.1"/>
    </source>
</evidence>
<feature type="compositionally biased region" description="Low complexity" evidence="1">
    <location>
        <begin position="103"/>
        <end position="114"/>
    </location>
</feature>
<sequence>MEIRQCALTNSVPISLTYRVYQLAPDVLIPIAYLLPEYIKAMNVITLKVSPEKLEKFGKIDTLEIKQPRPLKKLTVTLSQSNSASTTKPSTPLSKRALLGDRSSPIPSDSPSSSAAGNGTRYKSKGAPGGHSLSLSGTLDKTGEPRKWFRQAREIKSFSGFIIPFTTWKGEWKKEDDEKDTNTDFKNESNNSTPIGTPIPE</sequence>
<keyword evidence="3" id="KW-1185">Reference proteome</keyword>
<feature type="region of interest" description="Disordered" evidence="1">
    <location>
        <begin position="172"/>
        <end position="201"/>
    </location>
</feature>
<organism evidence="2 3">
    <name type="scientific">Komagataella phaffii (strain ATCC 76273 / CBS 7435 / CECT 11047 / NRRL Y-11430 / Wegner 21-1)</name>
    <name type="common">Yeast</name>
    <name type="synonym">Pichia pastoris</name>
    <dbReference type="NCBI Taxonomy" id="981350"/>
    <lineage>
        <taxon>Eukaryota</taxon>
        <taxon>Fungi</taxon>
        <taxon>Dikarya</taxon>
        <taxon>Ascomycota</taxon>
        <taxon>Saccharomycotina</taxon>
        <taxon>Pichiomycetes</taxon>
        <taxon>Pichiales</taxon>
        <taxon>Pichiaceae</taxon>
        <taxon>Komagataella</taxon>
    </lineage>
</organism>
<reference evidence="2 3" key="1">
    <citation type="journal article" date="2011" name="J. Biotechnol.">
        <title>High-quality genome sequence of Pichia pastoris CBS7435.</title>
        <authorList>
            <person name="Kuberl A."/>
            <person name="Schneider J."/>
            <person name="Thallinger G.G."/>
            <person name="Anderl I."/>
            <person name="Wibberg D."/>
            <person name="Hajek T."/>
            <person name="Jaenicke S."/>
            <person name="Brinkrolf K."/>
            <person name="Goesmann A."/>
            <person name="Szczepanowski R."/>
            <person name="Puhler A."/>
            <person name="Schwab H."/>
            <person name="Glieder A."/>
            <person name="Pichler H."/>
        </authorList>
    </citation>
    <scope>NUCLEOTIDE SEQUENCE [LARGE SCALE GENOMIC DNA]</scope>
    <source>
        <strain evidence="3">ATCC 76273 / CBS 7435 / CECT 11047 / NRRL Y-11430 / Wegner 21-1</strain>
    </source>
</reference>
<dbReference type="HOGENOM" id="CLU_1360881_0_0_1"/>
<dbReference type="GO" id="GO:0006338">
    <property type="term" value="P:chromatin remodeling"/>
    <property type="evidence" value="ECO:0007669"/>
    <property type="project" value="InterPro"/>
</dbReference>
<evidence type="ECO:0000256" key="1">
    <source>
        <dbReference type="SAM" id="MobiDB-lite"/>
    </source>
</evidence>
<dbReference type="Proteomes" id="UP000006853">
    <property type="component" value="Chromosome 3"/>
</dbReference>